<dbReference type="FunFam" id="3.20.20.70:FF:000151">
    <property type="entry name" value="Tryptophan synthase"/>
    <property type="match status" value="1"/>
</dbReference>
<dbReference type="GO" id="GO:0004834">
    <property type="term" value="F:tryptophan synthase activity"/>
    <property type="evidence" value="ECO:0007669"/>
    <property type="project" value="UniProtKB-EC"/>
</dbReference>
<dbReference type="SUPFAM" id="SSF51366">
    <property type="entry name" value="Ribulose-phoshate binding barrel"/>
    <property type="match status" value="1"/>
</dbReference>
<dbReference type="CDD" id="cd04724">
    <property type="entry name" value="Tryptophan_synthase_alpha"/>
    <property type="match status" value="1"/>
</dbReference>
<organism evidence="15 16">
    <name type="scientific">Piptocephalis cylindrospora</name>
    <dbReference type="NCBI Taxonomy" id="1907219"/>
    <lineage>
        <taxon>Eukaryota</taxon>
        <taxon>Fungi</taxon>
        <taxon>Fungi incertae sedis</taxon>
        <taxon>Zoopagomycota</taxon>
        <taxon>Zoopagomycotina</taxon>
        <taxon>Zoopagomycetes</taxon>
        <taxon>Zoopagales</taxon>
        <taxon>Piptocephalidaceae</taxon>
        <taxon>Piptocephalis</taxon>
    </lineage>
</organism>
<dbReference type="InterPro" id="IPR006653">
    <property type="entry name" value="Trp_synth_b_CS"/>
</dbReference>
<dbReference type="InterPro" id="IPR001926">
    <property type="entry name" value="TrpB-like_PALP"/>
</dbReference>
<keyword evidence="9 13" id="KW-0663">Pyridoxal phosphate</keyword>
<sequence>MSQAIRSVFAKCKAQGRAAFVTFITAGFPNPRLTPSLLLALQKGGADIIELGIPFTDPLADGPAIAAASKVALSHDVHIDTCLDLVRTSRSQGLKVPVIFMGYYNPALAYGEDKLVRESAAAGVNGFVIVDLPPEESTSFRAKCSEAGLSYVPLVTPSTTDARIQHLASIADSFIYVVSKMGVTGVSKDGVNKALPDLLTRIRQYTPIPLGVGFGVATREDYTKVANLADGVIIGSQIIHVINGVEESLAVQAVQDYASQVSGSSDALVEAALIEGQELGMAEGSEFVHPPKDAADLPKGLVHAMPEKFGAFGGQYVPEALVDCLSQLEAAYLEASNDPAFWAEFRSHYSYIGRPSSLHLAPRLTEMAGGARIWLKREDLNHTGSHKINNAIGQILLAKRIGKRRIIAETGAGQHGVATATVCAKFGMECLVFMGEEDARRQALNVFRMRLLGAEVCTVKSGSRTLKDAVNEAMRYWVSHVDSTHYLVGSAIGPHPFPTIVRDMQRVIGEEVKASFAEQNEGRLPDALVACVGGGSNAIGLFHPFINDPSVQMIGVEAGGEGVDTEFHSATLALGTPGVFHGARTYLLQDERGQITETHSICAGLDYPGVGPEHAWLKDEGRASYRVVGDVGALQGFKALSQTEGIIPALETSHAITATIDVARELGKGKDVVLCVSGRGDKDVQSVAEALPKLGPKMGWDLRFE</sequence>
<dbReference type="EMBL" id="KZ987929">
    <property type="protein sequence ID" value="RKP13865.1"/>
    <property type="molecule type" value="Genomic_DNA"/>
</dbReference>
<comment type="cofactor">
    <cofactor evidence="1 13">
        <name>pyridoxal 5'-phosphate</name>
        <dbReference type="ChEBI" id="CHEBI:597326"/>
    </cofactor>
</comment>
<dbReference type="EC" id="4.2.1.20" evidence="5 13"/>
<comment type="similarity">
    <text evidence="3">In the C-terminal section; belongs to the TrpB family.</text>
</comment>
<name>A0A4P9Y4M2_9FUNG</name>
<dbReference type="InterPro" id="IPR018204">
    <property type="entry name" value="Trp_synthase_alpha_AS"/>
</dbReference>
<evidence type="ECO:0000256" key="6">
    <source>
        <dbReference type="ARBA" id="ARBA00018724"/>
    </source>
</evidence>
<dbReference type="InterPro" id="IPR006654">
    <property type="entry name" value="Trp_synth_beta"/>
</dbReference>
<evidence type="ECO:0000256" key="3">
    <source>
        <dbReference type="ARBA" id="ARBA00005761"/>
    </source>
</evidence>
<accession>A0A4P9Y4M2</accession>
<evidence type="ECO:0000256" key="8">
    <source>
        <dbReference type="ARBA" id="ARBA00022822"/>
    </source>
</evidence>
<evidence type="ECO:0000256" key="4">
    <source>
        <dbReference type="ARBA" id="ARBA00006095"/>
    </source>
</evidence>
<keyword evidence="11 13" id="KW-0456">Lyase</keyword>
<dbReference type="InterPro" id="IPR013785">
    <property type="entry name" value="Aldolase_TIM"/>
</dbReference>
<dbReference type="NCBIfam" id="TIGR00263">
    <property type="entry name" value="trpB"/>
    <property type="match status" value="1"/>
</dbReference>
<dbReference type="PROSITE" id="PS00167">
    <property type="entry name" value="TRP_SYNTHASE_ALPHA"/>
    <property type="match status" value="1"/>
</dbReference>
<dbReference type="PROSITE" id="PS00168">
    <property type="entry name" value="TRP_SYNTHASE_BETA"/>
    <property type="match status" value="1"/>
</dbReference>
<evidence type="ECO:0000313" key="15">
    <source>
        <dbReference type="EMBL" id="RKP13865.1"/>
    </source>
</evidence>
<comment type="pathway">
    <text evidence="2 13">Amino-acid biosynthesis; L-tryptophan biosynthesis; L-tryptophan from chorismate: step 5/5.</text>
</comment>
<evidence type="ECO:0000256" key="12">
    <source>
        <dbReference type="ARBA" id="ARBA00049047"/>
    </source>
</evidence>
<dbReference type="HAMAP" id="MF_00131">
    <property type="entry name" value="Trp_synth_alpha"/>
    <property type="match status" value="1"/>
</dbReference>
<dbReference type="SUPFAM" id="SSF53686">
    <property type="entry name" value="Tryptophan synthase beta subunit-like PLP-dependent enzymes"/>
    <property type="match status" value="1"/>
</dbReference>
<dbReference type="FunFam" id="3.40.50.1100:FF:000004">
    <property type="entry name" value="Tryptophan synthase beta chain"/>
    <property type="match status" value="1"/>
</dbReference>
<dbReference type="GO" id="GO:0005737">
    <property type="term" value="C:cytoplasm"/>
    <property type="evidence" value="ECO:0007669"/>
    <property type="project" value="TreeGrafter"/>
</dbReference>
<evidence type="ECO:0000256" key="2">
    <source>
        <dbReference type="ARBA" id="ARBA00004733"/>
    </source>
</evidence>
<dbReference type="InterPro" id="IPR036052">
    <property type="entry name" value="TrpB-like_PALP_sf"/>
</dbReference>
<evidence type="ECO:0000256" key="9">
    <source>
        <dbReference type="ARBA" id="ARBA00022898"/>
    </source>
</evidence>
<dbReference type="Proteomes" id="UP000267251">
    <property type="component" value="Unassembled WGS sequence"/>
</dbReference>
<evidence type="ECO:0000256" key="13">
    <source>
        <dbReference type="RuleBase" id="RU003663"/>
    </source>
</evidence>
<dbReference type="PANTHER" id="PTHR48077">
    <property type="entry name" value="TRYPTOPHAN SYNTHASE-RELATED"/>
    <property type="match status" value="1"/>
</dbReference>
<dbReference type="UniPathway" id="UPA00035">
    <property type="reaction ID" value="UER00044"/>
</dbReference>
<dbReference type="InterPro" id="IPR023026">
    <property type="entry name" value="Trp_synth_beta/beta-like"/>
</dbReference>
<evidence type="ECO:0000256" key="11">
    <source>
        <dbReference type="ARBA" id="ARBA00023239"/>
    </source>
</evidence>
<keyword evidence="7 13" id="KW-0028">Amino-acid biosynthesis</keyword>
<proteinExistence type="inferred from homology"/>
<keyword evidence="10 13" id="KW-0057">Aromatic amino acid biosynthesis</keyword>
<protein>
    <recommendedName>
        <fullName evidence="6 13">Tryptophan synthase</fullName>
        <ecNumber evidence="5 13">4.2.1.20</ecNumber>
    </recommendedName>
</protein>
<dbReference type="PANTHER" id="PTHR48077:SF3">
    <property type="entry name" value="TRYPTOPHAN SYNTHASE"/>
    <property type="match status" value="1"/>
</dbReference>
<dbReference type="NCBIfam" id="TIGR00262">
    <property type="entry name" value="trpA"/>
    <property type="match status" value="1"/>
</dbReference>
<keyword evidence="8 13" id="KW-0822">Tryptophan biosynthesis</keyword>
<dbReference type="Pfam" id="PF00290">
    <property type="entry name" value="Trp_syntA"/>
    <property type="match status" value="1"/>
</dbReference>
<comment type="catalytic activity">
    <reaction evidence="12 13">
        <text>(1S,2R)-1-C-(indol-3-yl)glycerol 3-phosphate + L-serine = D-glyceraldehyde 3-phosphate + L-tryptophan + H2O</text>
        <dbReference type="Rhea" id="RHEA:10532"/>
        <dbReference type="ChEBI" id="CHEBI:15377"/>
        <dbReference type="ChEBI" id="CHEBI:33384"/>
        <dbReference type="ChEBI" id="CHEBI:57912"/>
        <dbReference type="ChEBI" id="CHEBI:58866"/>
        <dbReference type="ChEBI" id="CHEBI:59776"/>
        <dbReference type="EC" id="4.2.1.20"/>
    </reaction>
</comment>
<dbReference type="Gene3D" id="3.20.20.70">
    <property type="entry name" value="Aldolase class I"/>
    <property type="match status" value="1"/>
</dbReference>
<evidence type="ECO:0000256" key="5">
    <source>
        <dbReference type="ARBA" id="ARBA00012043"/>
    </source>
</evidence>
<dbReference type="InterPro" id="IPR002028">
    <property type="entry name" value="Trp_synthase_suA"/>
</dbReference>
<dbReference type="FunFam" id="3.40.50.1100:FF:000001">
    <property type="entry name" value="Tryptophan synthase beta chain"/>
    <property type="match status" value="1"/>
</dbReference>
<comment type="similarity">
    <text evidence="4">In the N-terminal section; belongs to the TrpA family.</text>
</comment>
<evidence type="ECO:0000256" key="10">
    <source>
        <dbReference type="ARBA" id="ARBA00023141"/>
    </source>
</evidence>
<gene>
    <name evidence="15" type="ORF">BJ684DRAFT_19677</name>
</gene>
<dbReference type="InterPro" id="IPR011060">
    <property type="entry name" value="RibuloseP-bd_barrel"/>
</dbReference>
<dbReference type="Gene3D" id="3.40.50.1100">
    <property type="match status" value="2"/>
</dbReference>
<reference evidence="16" key="1">
    <citation type="journal article" date="2018" name="Nat. Microbiol.">
        <title>Leveraging single-cell genomics to expand the fungal tree of life.</title>
        <authorList>
            <person name="Ahrendt S.R."/>
            <person name="Quandt C.A."/>
            <person name="Ciobanu D."/>
            <person name="Clum A."/>
            <person name="Salamov A."/>
            <person name="Andreopoulos B."/>
            <person name="Cheng J.F."/>
            <person name="Woyke T."/>
            <person name="Pelin A."/>
            <person name="Henrissat B."/>
            <person name="Reynolds N.K."/>
            <person name="Benny G.L."/>
            <person name="Smith M.E."/>
            <person name="James T.Y."/>
            <person name="Grigoriev I.V."/>
        </authorList>
    </citation>
    <scope>NUCLEOTIDE SEQUENCE [LARGE SCALE GENOMIC DNA]</scope>
</reference>
<evidence type="ECO:0000313" key="16">
    <source>
        <dbReference type="Proteomes" id="UP000267251"/>
    </source>
</evidence>
<dbReference type="Pfam" id="PF00291">
    <property type="entry name" value="PALP"/>
    <property type="match status" value="1"/>
</dbReference>
<dbReference type="CDD" id="cd06446">
    <property type="entry name" value="Trp-synth_B"/>
    <property type="match status" value="1"/>
</dbReference>
<evidence type="ECO:0000256" key="7">
    <source>
        <dbReference type="ARBA" id="ARBA00022605"/>
    </source>
</evidence>
<dbReference type="OrthoDB" id="10050244at2759"/>
<dbReference type="HAMAP" id="MF_00133">
    <property type="entry name" value="Trp_synth_beta"/>
    <property type="match status" value="1"/>
</dbReference>
<feature type="domain" description="Tryptophan synthase beta chain-like PALP" evidence="14">
    <location>
        <begin position="353"/>
        <end position="678"/>
    </location>
</feature>
<evidence type="ECO:0000259" key="14">
    <source>
        <dbReference type="Pfam" id="PF00291"/>
    </source>
</evidence>
<dbReference type="AlphaFoldDB" id="A0A4P9Y4M2"/>
<evidence type="ECO:0000256" key="1">
    <source>
        <dbReference type="ARBA" id="ARBA00001933"/>
    </source>
</evidence>
<keyword evidence="16" id="KW-1185">Reference proteome</keyword>